<evidence type="ECO:0000313" key="7">
    <source>
        <dbReference type="EMBL" id="MBB6429545.1"/>
    </source>
</evidence>
<comment type="caution">
    <text evidence="7">The sequence shown here is derived from an EMBL/GenBank/DDBJ whole genome shotgun (WGS) entry which is preliminary data.</text>
</comment>
<dbReference type="Proteomes" id="UP000541810">
    <property type="component" value="Unassembled WGS sequence"/>
</dbReference>
<dbReference type="AlphaFoldDB" id="A0A7X0H5C9"/>
<dbReference type="GO" id="GO:0003998">
    <property type="term" value="F:acylphosphatase activity"/>
    <property type="evidence" value="ECO:0007669"/>
    <property type="project" value="UniProtKB-EC"/>
</dbReference>
<accession>A0A7X0H5C9</accession>
<dbReference type="RefSeq" id="WP_221435407.1">
    <property type="nucleotide sequence ID" value="NZ_JACHGY010000001.1"/>
</dbReference>
<dbReference type="Gene3D" id="3.30.70.100">
    <property type="match status" value="1"/>
</dbReference>
<reference evidence="7 8" key="1">
    <citation type="submission" date="2020-08" db="EMBL/GenBank/DDBJ databases">
        <title>Genomic Encyclopedia of Type Strains, Phase IV (KMG-IV): sequencing the most valuable type-strain genomes for metagenomic binning, comparative biology and taxonomic classification.</title>
        <authorList>
            <person name="Goeker M."/>
        </authorList>
    </citation>
    <scope>NUCLEOTIDE SEQUENCE [LARGE SCALE GENOMIC DNA]</scope>
    <source>
        <strain evidence="7 8">DSM 103725</strain>
    </source>
</reference>
<evidence type="ECO:0000256" key="2">
    <source>
        <dbReference type="ARBA" id="ARBA00012150"/>
    </source>
</evidence>
<evidence type="ECO:0000256" key="3">
    <source>
        <dbReference type="ARBA" id="ARBA00047645"/>
    </source>
</evidence>
<dbReference type="PANTHER" id="PTHR47268">
    <property type="entry name" value="ACYLPHOSPHATASE"/>
    <property type="match status" value="1"/>
</dbReference>
<feature type="active site" evidence="4">
    <location>
        <position position="20"/>
    </location>
</feature>
<name>A0A7X0H5C9_9BACT</name>
<dbReference type="InterPro" id="IPR020456">
    <property type="entry name" value="Acylphosphatase"/>
</dbReference>
<dbReference type="EMBL" id="JACHGY010000001">
    <property type="protein sequence ID" value="MBB6429545.1"/>
    <property type="molecule type" value="Genomic_DNA"/>
</dbReference>
<dbReference type="PROSITE" id="PS51160">
    <property type="entry name" value="ACYLPHOSPHATASE_3"/>
    <property type="match status" value="1"/>
</dbReference>
<protein>
    <recommendedName>
        <fullName evidence="2 4">acylphosphatase</fullName>
        <ecNumber evidence="2 4">3.6.1.7</ecNumber>
    </recommendedName>
</protein>
<evidence type="ECO:0000256" key="4">
    <source>
        <dbReference type="PROSITE-ProRule" id="PRU00520"/>
    </source>
</evidence>
<sequence>MAMIRETVHYTGRVQGVGFRYTTASLAKDFEVAGTVKNLPDGRVKLVAEGDAQQVAGLIDAVQEAMSGNITDVESNRSLGTGEFGTPGDPRAFRVIL</sequence>
<evidence type="ECO:0000259" key="6">
    <source>
        <dbReference type="PROSITE" id="PS51160"/>
    </source>
</evidence>
<dbReference type="InterPro" id="IPR036046">
    <property type="entry name" value="Acylphosphatase-like_dom_sf"/>
</dbReference>
<organism evidence="7 8">
    <name type="scientific">Algisphaera agarilytica</name>
    <dbReference type="NCBI Taxonomy" id="1385975"/>
    <lineage>
        <taxon>Bacteria</taxon>
        <taxon>Pseudomonadati</taxon>
        <taxon>Planctomycetota</taxon>
        <taxon>Phycisphaerae</taxon>
        <taxon>Phycisphaerales</taxon>
        <taxon>Phycisphaeraceae</taxon>
        <taxon>Algisphaera</taxon>
    </lineage>
</organism>
<keyword evidence="4 7" id="KW-0378">Hydrolase</keyword>
<dbReference type="EC" id="3.6.1.7" evidence="2 4"/>
<gene>
    <name evidence="7" type="ORF">HNQ40_001351</name>
</gene>
<proteinExistence type="inferred from homology"/>
<evidence type="ECO:0000256" key="1">
    <source>
        <dbReference type="ARBA" id="ARBA00005614"/>
    </source>
</evidence>
<evidence type="ECO:0000313" key="8">
    <source>
        <dbReference type="Proteomes" id="UP000541810"/>
    </source>
</evidence>
<feature type="domain" description="Acylphosphatase-like" evidence="6">
    <location>
        <begin position="5"/>
        <end position="97"/>
    </location>
</feature>
<comment type="similarity">
    <text evidence="1 5">Belongs to the acylphosphatase family.</text>
</comment>
<comment type="catalytic activity">
    <reaction evidence="3 4">
        <text>an acyl phosphate + H2O = a carboxylate + phosphate + H(+)</text>
        <dbReference type="Rhea" id="RHEA:14965"/>
        <dbReference type="ChEBI" id="CHEBI:15377"/>
        <dbReference type="ChEBI" id="CHEBI:15378"/>
        <dbReference type="ChEBI" id="CHEBI:29067"/>
        <dbReference type="ChEBI" id="CHEBI:43474"/>
        <dbReference type="ChEBI" id="CHEBI:59918"/>
        <dbReference type="EC" id="3.6.1.7"/>
    </reaction>
</comment>
<feature type="active site" evidence="4">
    <location>
        <position position="38"/>
    </location>
</feature>
<dbReference type="InterPro" id="IPR001792">
    <property type="entry name" value="Acylphosphatase-like_dom"/>
</dbReference>
<dbReference type="Pfam" id="PF00708">
    <property type="entry name" value="Acylphosphatase"/>
    <property type="match status" value="1"/>
</dbReference>
<dbReference type="PANTHER" id="PTHR47268:SF4">
    <property type="entry name" value="ACYLPHOSPHATASE"/>
    <property type="match status" value="1"/>
</dbReference>
<keyword evidence="8" id="KW-1185">Reference proteome</keyword>
<dbReference type="SUPFAM" id="SSF54975">
    <property type="entry name" value="Acylphosphatase/BLUF domain-like"/>
    <property type="match status" value="1"/>
</dbReference>
<evidence type="ECO:0000256" key="5">
    <source>
        <dbReference type="RuleBase" id="RU004168"/>
    </source>
</evidence>